<dbReference type="InterPro" id="IPR036271">
    <property type="entry name" value="Tet_transcr_reg_TetR-rel_C_sf"/>
</dbReference>
<evidence type="ECO:0000256" key="1">
    <source>
        <dbReference type="ARBA" id="ARBA00023125"/>
    </source>
</evidence>
<keyword evidence="5" id="KW-1185">Reference proteome</keyword>
<gene>
    <name evidence="4" type="ORF">GCM10010439_23550</name>
</gene>
<dbReference type="InterPro" id="IPR001647">
    <property type="entry name" value="HTH_TetR"/>
</dbReference>
<dbReference type="InterPro" id="IPR023772">
    <property type="entry name" value="DNA-bd_HTH_TetR-type_CS"/>
</dbReference>
<sequence length="203" mass="22318">MVESAPKSRMSGPARRAVITAAALRIFAEKGYHAASLGEIAKAAGVARTVMYDHFPSKRVLLLAVLQEQNTALVEYIGARITGRGTARERMRDTVDAYFGFAQSRPEARKLLFDPTSEDDPEIRTVRWGIREARTKAVAAMLAQDMREIGVDPAEPGAEAVVEFIITGMDGVAQWWEHRPEVPRSTLVEGVMWLLSSGLGPRP</sequence>
<dbReference type="PROSITE" id="PS50977">
    <property type="entry name" value="HTH_TETR_2"/>
    <property type="match status" value="1"/>
</dbReference>
<accession>A0ABP6GJJ7</accession>
<dbReference type="PANTHER" id="PTHR30055:SF146">
    <property type="entry name" value="HTH-TYPE TRANSCRIPTIONAL DUAL REGULATOR CECR"/>
    <property type="match status" value="1"/>
</dbReference>
<dbReference type="EMBL" id="BAAATZ010000007">
    <property type="protein sequence ID" value="GAA2724881.1"/>
    <property type="molecule type" value="Genomic_DNA"/>
</dbReference>
<comment type="caution">
    <text evidence="4">The sequence shown here is derived from an EMBL/GenBank/DDBJ whole genome shotgun (WGS) entry which is preliminary data.</text>
</comment>
<evidence type="ECO:0000313" key="4">
    <source>
        <dbReference type="EMBL" id="GAA2724881.1"/>
    </source>
</evidence>
<dbReference type="InterPro" id="IPR050109">
    <property type="entry name" value="HTH-type_TetR-like_transc_reg"/>
</dbReference>
<dbReference type="SUPFAM" id="SSF46689">
    <property type="entry name" value="Homeodomain-like"/>
    <property type="match status" value="1"/>
</dbReference>
<feature type="DNA-binding region" description="H-T-H motif" evidence="2">
    <location>
        <begin position="36"/>
        <end position="55"/>
    </location>
</feature>
<dbReference type="Pfam" id="PF00440">
    <property type="entry name" value="TetR_N"/>
    <property type="match status" value="1"/>
</dbReference>
<evidence type="ECO:0000259" key="3">
    <source>
        <dbReference type="PROSITE" id="PS50977"/>
    </source>
</evidence>
<dbReference type="SUPFAM" id="SSF48498">
    <property type="entry name" value="Tetracyclin repressor-like, C-terminal domain"/>
    <property type="match status" value="1"/>
</dbReference>
<dbReference type="PROSITE" id="PS01081">
    <property type="entry name" value="HTH_TETR_1"/>
    <property type="match status" value="1"/>
</dbReference>
<dbReference type="PRINTS" id="PR00455">
    <property type="entry name" value="HTHTETR"/>
</dbReference>
<feature type="domain" description="HTH tetR-type" evidence="3">
    <location>
        <begin position="13"/>
        <end position="73"/>
    </location>
</feature>
<proteinExistence type="predicted"/>
<reference evidence="5" key="1">
    <citation type="journal article" date="2019" name="Int. J. Syst. Evol. Microbiol.">
        <title>The Global Catalogue of Microorganisms (GCM) 10K type strain sequencing project: providing services to taxonomists for standard genome sequencing and annotation.</title>
        <authorList>
            <consortium name="The Broad Institute Genomics Platform"/>
            <consortium name="The Broad Institute Genome Sequencing Center for Infectious Disease"/>
            <person name="Wu L."/>
            <person name="Ma J."/>
        </authorList>
    </citation>
    <scope>NUCLEOTIDE SEQUENCE [LARGE SCALE GENOMIC DNA]</scope>
    <source>
        <strain evidence="5">JCM 8201</strain>
    </source>
</reference>
<name>A0ABP6GJJ7_9ACTN</name>
<evidence type="ECO:0000313" key="5">
    <source>
        <dbReference type="Proteomes" id="UP001501842"/>
    </source>
</evidence>
<keyword evidence="1 2" id="KW-0238">DNA-binding</keyword>
<dbReference type="Gene3D" id="1.10.357.10">
    <property type="entry name" value="Tetracycline Repressor, domain 2"/>
    <property type="match status" value="1"/>
</dbReference>
<protein>
    <submittedName>
        <fullName evidence="4">TetR/AcrR family transcriptional regulator</fullName>
    </submittedName>
</protein>
<dbReference type="Proteomes" id="UP001501842">
    <property type="component" value="Unassembled WGS sequence"/>
</dbReference>
<evidence type="ECO:0000256" key="2">
    <source>
        <dbReference type="PROSITE-ProRule" id="PRU00335"/>
    </source>
</evidence>
<dbReference type="RefSeq" id="WP_344450342.1">
    <property type="nucleotide sequence ID" value="NZ_BAAATZ010000007.1"/>
</dbReference>
<dbReference type="InterPro" id="IPR009057">
    <property type="entry name" value="Homeodomain-like_sf"/>
</dbReference>
<organism evidence="4 5">
    <name type="scientific">Actinocorallia aurantiaca</name>
    <dbReference type="NCBI Taxonomy" id="46204"/>
    <lineage>
        <taxon>Bacteria</taxon>
        <taxon>Bacillati</taxon>
        <taxon>Actinomycetota</taxon>
        <taxon>Actinomycetes</taxon>
        <taxon>Streptosporangiales</taxon>
        <taxon>Thermomonosporaceae</taxon>
        <taxon>Actinocorallia</taxon>
    </lineage>
</organism>
<dbReference type="PANTHER" id="PTHR30055">
    <property type="entry name" value="HTH-TYPE TRANSCRIPTIONAL REGULATOR RUTR"/>
    <property type="match status" value="1"/>
</dbReference>